<reference evidence="2" key="2">
    <citation type="submission" date="2015-06" db="UniProtKB">
        <authorList>
            <consortium name="EnsemblPlants"/>
        </authorList>
    </citation>
    <scope>IDENTIFICATION</scope>
    <source>
        <strain evidence="2">DM1-3 516 R44</strain>
    </source>
</reference>
<dbReference type="Gene3D" id="1.10.150.240">
    <property type="entry name" value="Putative phosphatase, domain 2"/>
    <property type="match status" value="1"/>
</dbReference>
<dbReference type="Proteomes" id="UP000011115">
    <property type="component" value="Unassembled WGS sequence"/>
</dbReference>
<dbReference type="OrthoDB" id="276388at2759"/>
<dbReference type="Gramene" id="PGSC0003DMT400052620">
    <property type="protein sequence ID" value="PGSC0003DMT400052620"/>
    <property type="gene ID" value="PGSC0003DMG400020426"/>
</dbReference>
<dbReference type="PANTHER" id="PTHR18901">
    <property type="entry name" value="2-DEOXYGLUCOSE-6-PHOSPHATE PHOSPHATASE 2"/>
    <property type="match status" value="1"/>
</dbReference>
<reference evidence="3" key="1">
    <citation type="journal article" date="2011" name="Nature">
        <title>Genome sequence and analysis of the tuber crop potato.</title>
        <authorList>
            <consortium name="The Potato Genome Sequencing Consortium"/>
        </authorList>
    </citation>
    <scope>NUCLEOTIDE SEQUENCE [LARGE SCALE GENOMIC DNA]</scope>
    <source>
        <strain evidence="3">cv. DM1-3 516 R44</strain>
    </source>
</reference>
<keyword evidence="1" id="KW-0472">Membrane</keyword>
<dbReference type="Pfam" id="PF00702">
    <property type="entry name" value="Hydrolase"/>
    <property type="match status" value="1"/>
</dbReference>
<protein>
    <submittedName>
        <fullName evidence="2">2-deoxyglucose-6-phosphate phosphatase</fullName>
    </submittedName>
</protein>
<accession>M1BTP7</accession>
<dbReference type="NCBIfam" id="TIGR01509">
    <property type="entry name" value="HAD-SF-IA-v3"/>
    <property type="match status" value="1"/>
</dbReference>
<dbReference type="InterPro" id="IPR023214">
    <property type="entry name" value="HAD_sf"/>
</dbReference>
<dbReference type="Gene3D" id="3.40.50.1000">
    <property type="entry name" value="HAD superfamily/HAD-like"/>
    <property type="match status" value="1"/>
</dbReference>
<dbReference type="FunFam" id="3.40.50.1000:FF:000119">
    <property type="entry name" value="Bifunctional riboflavin kinase/FMN phosphatase"/>
    <property type="match status" value="1"/>
</dbReference>
<evidence type="ECO:0000313" key="2">
    <source>
        <dbReference type="EnsemblPlants" id="PGSC0003DMT400052620"/>
    </source>
</evidence>
<dbReference type="EnsemblPlants" id="PGSC0003DMT400052620">
    <property type="protein sequence ID" value="PGSC0003DMT400052620"/>
    <property type="gene ID" value="PGSC0003DMG400020426"/>
</dbReference>
<dbReference type="OMA" id="SHCWITH"/>
<dbReference type="InterPro" id="IPR036412">
    <property type="entry name" value="HAD-like_sf"/>
</dbReference>
<dbReference type="InterPro" id="IPR006439">
    <property type="entry name" value="HAD-SF_hydro_IA"/>
</dbReference>
<evidence type="ECO:0000313" key="3">
    <source>
        <dbReference type="Proteomes" id="UP000011115"/>
    </source>
</evidence>
<sequence length="325" mass="36387">EHLTKEILKEFLAGYGKVPDKEKEKKRLGMAQKEYAIGIVSDYDLPITPDQYVQAVMPFYHDLWLQAKALPGANRLIRHLHKHGVPFALASNSKRKNIDGKVSLQEGWKECFSVILGSDQVKSGKPSPDIFLEAAKQMGADAAHCLVIEDSVIGVRAGKAAGMKVVAVPSFHSEFDQYTIADSVLRSLLDLKPEVWGLPPFEDYDGPSTLPDQVFGVYFGWAKPEAYKFIKIVLGNGWGHGCCSSKRKMVSKLTQCFFTSHCWITHGSLSIMVAYLFSVRDIAEYFVYPYTYYNCYKVFIAALLNVSVQWTTGIYSLTCCLLSIK</sequence>
<dbReference type="PANTHER" id="PTHR18901:SF44">
    <property type="entry name" value="OS01G0757900 PROTEIN"/>
    <property type="match status" value="1"/>
</dbReference>
<dbReference type="AlphaFoldDB" id="M1BTP7"/>
<keyword evidence="1" id="KW-1133">Transmembrane helix</keyword>
<name>M1BTP7_SOLTU</name>
<dbReference type="HOGENOM" id="CLU_856833_0_0_1"/>
<organism evidence="2 3">
    <name type="scientific">Solanum tuberosum</name>
    <name type="common">Potato</name>
    <dbReference type="NCBI Taxonomy" id="4113"/>
    <lineage>
        <taxon>Eukaryota</taxon>
        <taxon>Viridiplantae</taxon>
        <taxon>Streptophyta</taxon>
        <taxon>Embryophyta</taxon>
        <taxon>Tracheophyta</taxon>
        <taxon>Spermatophyta</taxon>
        <taxon>Magnoliopsida</taxon>
        <taxon>eudicotyledons</taxon>
        <taxon>Gunneridae</taxon>
        <taxon>Pentapetalae</taxon>
        <taxon>asterids</taxon>
        <taxon>lamiids</taxon>
        <taxon>Solanales</taxon>
        <taxon>Solanaceae</taxon>
        <taxon>Solanoideae</taxon>
        <taxon>Solaneae</taxon>
        <taxon>Solanum</taxon>
    </lineage>
</organism>
<proteinExistence type="predicted"/>
<dbReference type="InterPro" id="IPR023198">
    <property type="entry name" value="PGP-like_dom2"/>
</dbReference>
<keyword evidence="1" id="KW-0812">Transmembrane</keyword>
<feature type="transmembrane region" description="Helical" evidence="1">
    <location>
        <begin position="256"/>
        <end position="278"/>
    </location>
</feature>
<dbReference type="ExpressionAtlas" id="M1BTP7">
    <property type="expression patterns" value="baseline and differential"/>
</dbReference>
<gene>
    <name evidence="2" type="primary">LOC102596105</name>
</gene>
<feature type="transmembrane region" description="Helical" evidence="1">
    <location>
        <begin position="298"/>
        <end position="324"/>
    </location>
</feature>
<dbReference type="SUPFAM" id="SSF56784">
    <property type="entry name" value="HAD-like"/>
    <property type="match status" value="1"/>
</dbReference>
<evidence type="ECO:0000256" key="1">
    <source>
        <dbReference type="SAM" id="Phobius"/>
    </source>
</evidence>
<keyword evidence="3" id="KW-1185">Reference proteome</keyword>